<sequence>MFNSNNVVLQERRQAAIHDPAAQPLAGLTPEQRSTLETLEHFGWRVNSVRRKLFMAPVPVLVDRSGSRYVAIEADGSLDENPTVRFSA</sequence>
<keyword evidence="2" id="KW-1185">Reference proteome</keyword>
<evidence type="ECO:0000313" key="1">
    <source>
        <dbReference type="EMBL" id="KAF1690430.1"/>
    </source>
</evidence>
<organism evidence="1 2">
    <name type="scientific">Pseudoxanthomonas taiwanensis</name>
    <dbReference type="NCBI Taxonomy" id="176598"/>
    <lineage>
        <taxon>Bacteria</taxon>
        <taxon>Pseudomonadati</taxon>
        <taxon>Pseudomonadota</taxon>
        <taxon>Gammaproteobacteria</taxon>
        <taxon>Lysobacterales</taxon>
        <taxon>Lysobacteraceae</taxon>
        <taxon>Pseudoxanthomonas</taxon>
    </lineage>
</organism>
<dbReference type="RefSeq" id="WP_162123441.1">
    <property type="nucleotide sequence ID" value="NZ_PDWK01000006.1"/>
</dbReference>
<dbReference type="AlphaFoldDB" id="A0A921NV88"/>
<evidence type="ECO:0000313" key="2">
    <source>
        <dbReference type="Proteomes" id="UP000717981"/>
    </source>
</evidence>
<accession>A0A921NV88</accession>
<gene>
    <name evidence="1" type="ORF">CR938_02190</name>
</gene>
<reference evidence="1" key="1">
    <citation type="submission" date="2017-10" db="EMBL/GenBank/DDBJ databases">
        <title>Whole genome sequencing of members of genus Pseudoxanthomonas.</title>
        <authorList>
            <person name="Kumar S."/>
            <person name="Bansal K."/>
            <person name="Kaur A."/>
            <person name="Patil P."/>
            <person name="Sharma S."/>
            <person name="Patil P.B."/>
        </authorList>
    </citation>
    <scope>NUCLEOTIDE SEQUENCE</scope>
    <source>
        <strain evidence="1">DSM 22914</strain>
    </source>
</reference>
<dbReference type="OrthoDB" id="6025219at2"/>
<comment type="caution">
    <text evidence="1">The sequence shown here is derived from an EMBL/GenBank/DDBJ whole genome shotgun (WGS) entry which is preliminary data.</text>
</comment>
<protein>
    <submittedName>
        <fullName evidence="1">Uncharacterized protein</fullName>
    </submittedName>
</protein>
<name>A0A921NV88_9GAMM</name>
<proteinExistence type="predicted"/>
<dbReference type="EMBL" id="PDWK01000006">
    <property type="protein sequence ID" value="KAF1690430.1"/>
    <property type="molecule type" value="Genomic_DNA"/>
</dbReference>
<dbReference type="Proteomes" id="UP000717981">
    <property type="component" value="Unassembled WGS sequence"/>
</dbReference>